<accession>A0A0D1WQI7</accession>
<evidence type="ECO:0000256" key="6">
    <source>
        <dbReference type="ARBA" id="ARBA00022741"/>
    </source>
</evidence>
<feature type="binding site" evidence="11">
    <location>
        <position position="433"/>
    </location>
    <ligand>
        <name>Mg(2+)</name>
        <dbReference type="ChEBI" id="CHEBI:18420"/>
    </ligand>
</feature>
<feature type="binding site" evidence="10">
    <location>
        <position position="523"/>
    </location>
    <ligand>
        <name>ATP</name>
        <dbReference type="ChEBI" id="CHEBI:30616"/>
    </ligand>
</feature>
<evidence type="ECO:0000259" key="13">
    <source>
        <dbReference type="Pfam" id="PF03199"/>
    </source>
</evidence>
<dbReference type="PANTHER" id="PTHR11130:SF0">
    <property type="entry name" value="GLUTATHIONE SYNTHETASE"/>
    <property type="match status" value="1"/>
</dbReference>
<dbReference type="GO" id="GO:0005524">
    <property type="term" value="F:ATP binding"/>
    <property type="evidence" value="ECO:0007669"/>
    <property type="project" value="UniProtKB-UniRule"/>
</dbReference>
<evidence type="ECO:0000313" key="15">
    <source>
        <dbReference type="Proteomes" id="UP000054302"/>
    </source>
</evidence>
<dbReference type="OrthoDB" id="2020073at2759"/>
<organism evidence="14 15">
    <name type="scientific">Exophiala mesophila</name>
    <name type="common">Black yeast-like fungus</name>
    <dbReference type="NCBI Taxonomy" id="212818"/>
    <lineage>
        <taxon>Eukaryota</taxon>
        <taxon>Fungi</taxon>
        <taxon>Dikarya</taxon>
        <taxon>Ascomycota</taxon>
        <taxon>Pezizomycotina</taxon>
        <taxon>Eurotiomycetes</taxon>
        <taxon>Chaetothyriomycetidae</taxon>
        <taxon>Chaetothyriales</taxon>
        <taxon>Herpotrichiellaceae</taxon>
        <taxon>Exophiala</taxon>
    </lineage>
</organism>
<keyword evidence="3 9" id="KW-0436">Ligase</keyword>
<dbReference type="VEuPathDB" id="FungiDB:PV10_05906"/>
<reference evidence="14 15" key="1">
    <citation type="submission" date="2015-01" db="EMBL/GenBank/DDBJ databases">
        <title>The Genome Sequence of Exophiala mesophila CBS40295.</title>
        <authorList>
            <consortium name="The Broad Institute Genomics Platform"/>
            <person name="Cuomo C."/>
            <person name="de Hoog S."/>
            <person name="Gorbushina A."/>
            <person name="Stielow B."/>
            <person name="Teixiera M."/>
            <person name="Abouelleil A."/>
            <person name="Chapman S.B."/>
            <person name="Priest M."/>
            <person name="Young S.K."/>
            <person name="Wortman J."/>
            <person name="Nusbaum C."/>
            <person name="Birren B."/>
        </authorList>
    </citation>
    <scope>NUCLEOTIDE SEQUENCE [LARGE SCALE GENOMIC DNA]</scope>
    <source>
        <strain evidence="14 15">CBS 40295</strain>
    </source>
</reference>
<evidence type="ECO:0000256" key="12">
    <source>
        <dbReference type="SAM" id="MobiDB-lite"/>
    </source>
</evidence>
<evidence type="ECO:0000313" key="14">
    <source>
        <dbReference type="EMBL" id="KIV91360.1"/>
    </source>
</evidence>
<comment type="pathway">
    <text evidence="1 9">Sulfur metabolism; glutathione biosynthesis; glutathione from L-cysteine and L-glutamate: step 2/2.</text>
</comment>
<keyword evidence="15" id="KW-1185">Reference proteome</keyword>
<feature type="compositionally biased region" description="Polar residues" evidence="12">
    <location>
        <begin position="286"/>
        <end position="296"/>
    </location>
</feature>
<feature type="binding site" evidence="10">
    <location>
        <position position="529"/>
    </location>
    <ligand>
        <name>ATP</name>
        <dbReference type="ChEBI" id="CHEBI:30616"/>
    </ligand>
</feature>
<dbReference type="InterPro" id="IPR014049">
    <property type="entry name" value="Glutathione_synthase_N_euk"/>
</dbReference>
<evidence type="ECO:0000256" key="3">
    <source>
        <dbReference type="ARBA" id="ARBA00022598"/>
    </source>
</evidence>
<feature type="binding site" evidence="10">
    <location>
        <position position="440"/>
    </location>
    <ligand>
        <name>ATP</name>
        <dbReference type="ChEBI" id="CHEBI:30616"/>
    </ligand>
</feature>
<dbReference type="GO" id="GO:0005829">
    <property type="term" value="C:cytosol"/>
    <property type="evidence" value="ECO:0007669"/>
    <property type="project" value="TreeGrafter"/>
</dbReference>
<dbReference type="InterPro" id="IPR014042">
    <property type="entry name" value="Glutathione_synthase_a-hlx"/>
</dbReference>
<evidence type="ECO:0000256" key="4">
    <source>
        <dbReference type="ARBA" id="ARBA00022684"/>
    </source>
</evidence>
<dbReference type="EC" id="6.3.2.3" evidence="9"/>
<evidence type="ECO:0000256" key="9">
    <source>
        <dbReference type="PIRNR" id="PIRNR001558"/>
    </source>
</evidence>
<comment type="cofactor">
    <cofactor evidence="9 11">
        <name>Mg(2+)</name>
        <dbReference type="ChEBI" id="CHEBI:18420"/>
    </cofactor>
    <text evidence="9 11">Binds 1 Mg(2+) ion per subunit.</text>
</comment>
<dbReference type="STRING" id="212818.A0A0D1WQI7"/>
<feature type="binding site" evidence="10">
    <location>
        <position position="490"/>
    </location>
    <ligand>
        <name>ATP</name>
        <dbReference type="ChEBI" id="CHEBI:30616"/>
    </ligand>
</feature>
<feature type="region of interest" description="Disordered" evidence="12">
    <location>
        <begin position="286"/>
        <end position="305"/>
    </location>
</feature>
<dbReference type="InterPro" id="IPR014709">
    <property type="entry name" value="Glutathione_synthase_C_euk"/>
</dbReference>
<dbReference type="OMA" id="NGLVMYP"/>
<feature type="binding site" evidence="10">
    <location>
        <begin position="429"/>
        <end position="438"/>
    </location>
    <ligand>
        <name>ATP</name>
        <dbReference type="ChEBI" id="CHEBI:30616"/>
    </ligand>
</feature>
<keyword evidence="8 9" id="KW-0460">Magnesium</keyword>
<evidence type="ECO:0000256" key="2">
    <source>
        <dbReference type="ARBA" id="ARBA00010385"/>
    </source>
</evidence>
<comment type="similarity">
    <text evidence="2 9">Belongs to the eukaryotic GSH synthase family.</text>
</comment>
<dbReference type="PIRSF" id="PIRSF001558">
    <property type="entry name" value="GSHase"/>
    <property type="match status" value="1"/>
</dbReference>
<dbReference type="HOGENOM" id="CLU_025152_2_1_1"/>
<feature type="region of interest" description="Disordered" evidence="12">
    <location>
        <begin position="194"/>
        <end position="214"/>
    </location>
</feature>
<dbReference type="RefSeq" id="XP_016222934.1">
    <property type="nucleotide sequence ID" value="XM_016370641.1"/>
</dbReference>
<dbReference type="InterPro" id="IPR005615">
    <property type="entry name" value="Glutathione_synthase"/>
</dbReference>
<dbReference type="SUPFAM" id="SSF56059">
    <property type="entry name" value="Glutathione synthetase ATP-binding domain-like"/>
    <property type="match status" value="1"/>
</dbReference>
<feature type="binding site" evidence="10">
    <location>
        <position position="521"/>
    </location>
    <ligand>
        <name>substrate</name>
    </ligand>
</feature>
<dbReference type="GO" id="GO:0004363">
    <property type="term" value="F:glutathione synthase activity"/>
    <property type="evidence" value="ECO:0007669"/>
    <property type="project" value="UniProtKB-UniRule"/>
</dbReference>
<dbReference type="GeneID" id="27323751"/>
<dbReference type="NCBIfam" id="TIGR01986">
    <property type="entry name" value="glut_syn_euk"/>
    <property type="match status" value="1"/>
</dbReference>
<dbReference type="Pfam" id="PF03199">
    <property type="entry name" value="GSH_synthase"/>
    <property type="match status" value="1"/>
</dbReference>
<keyword evidence="7 9" id="KW-0067">ATP-binding</keyword>
<dbReference type="InterPro" id="IPR004887">
    <property type="entry name" value="GSH_synth_subst-bd"/>
</dbReference>
<dbReference type="UniPathway" id="UPA00142">
    <property type="reaction ID" value="UER00210"/>
</dbReference>
<evidence type="ECO:0000256" key="8">
    <source>
        <dbReference type="ARBA" id="ARBA00022842"/>
    </source>
</evidence>
<dbReference type="Proteomes" id="UP000054302">
    <property type="component" value="Unassembled WGS sequence"/>
</dbReference>
<feature type="binding site" evidence="10">
    <location>
        <begin position="462"/>
        <end position="465"/>
    </location>
    <ligand>
        <name>ATP</name>
        <dbReference type="ChEBI" id="CHEBI:30616"/>
    </ligand>
</feature>
<dbReference type="Gene3D" id="3.40.50.1760">
    <property type="entry name" value="Glutathione synthase, substrate-binding domain superfamily, eukaryotic"/>
    <property type="match status" value="1"/>
</dbReference>
<keyword evidence="5 9" id="KW-0479">Metal-binding</keyword>
<dbReference type="InterPro" id="IPR037013">
    <property type="entry name" value="GSH-S_sub-bd_sf"/>
</dbReference>
<dbReference type="FunFam" id="3.30.1490.50:FF:000002">
    <property type="entry name" value="Glutathione synthetase"/>
    <property type="match status" value="1"/>
</dbReference>
<evidence type="ECO:0000256" key="1">
    <source>
        <dbReference type="ARBA" id="ARBA00004965"/>
    </source>
</evidence>
<dbReference type="AlphaFoldDB" id="A0A0D1WQI7"/>
<keyword evidence="6 9" id="KW-0547">Nucleotide-binding</keyword>
<keyword evidence="4 9" id="KW-0317">Glutathione biosynthesis</keyword>
<dbReference type="PANTHER" id="PTHR11130">
    <property type="entry name" value="GLUTATHIONE SYNTHETASE"/>
    <property type="match status" value="1"/>
</dbReference>
<dbReference type="Gene3D" id="3.30.470.20">
    <property type="entry name" value="ATP-grasp fold, B domain"/>
    <property type="match status" value="1"/>
</dbReference>
<dbReference type="SUPFAM" id="SSF52440">
    <property type="entry name" value="PreATP-grasp domain"/>
    <property type="match status" value="1"/>
</dbReference>
<dbReference type="Gene3D" id="1.10.1080.10">
    <property type="entry name" value="Glutathione Synthetase, Chain A, domain 3"/>
    <property type="match status" value="1"/>
</dbReference>
<dbReference type="Gene3D" id="3.30.1490.80">
    <property type="match status" value="1"/>
</dbReference>
<dbReference type="Pfam" id="PF03917">
    <property type="entry name" value="GSH_synth_ATP"/>
    <property type="match status" value="1"/>
</dbReference>
<protein>
    <recommendedName>
        <fullName evidence="9">Glutathione synthetase</fullName>
        <shortName evidence="9">GSH-S</shortName>
        <ecNumber evidence="9">6.3.2.3</ecNumber>
    </recommendedName>
</protein>
<dbReference type="GO" id="GO:0000287">
    <property type="term" value="F:magnesium ion binding"/>
    <property type="evidence" value="ECO:0007669"/>
    <property type="project" value="UniProtKB-UniRule"/>
</dbReference>
<evidence type="ECO:0000256" key="10">
    <source>
        <dbReference type="PIRSR" id="PIRSR001558-1"/>
    </source>
</evidence>
<evidence type="ECO:0000256" key="7">
    <source>
        <dbReference type="ARBA" id="ARBA00022840"/>
    </source>
</evidence>
<feature type="binding site" evidence="10">
    <location>
        <position position="358"/>
    </location>
    <ligand>
        <name>ATP</name>
        <dbReference type="ChEBI" id="CHEBI:30616"/>
    </ligand>
</feature>
<feature type="binding site" evidence="10">
    <location>
        <position position="259"/>
    </location>
    <ligand>
        <name>substrate</name>
    </ligand>
</feature>
<sequence>MAVNVYSNYPPELTSDQEDFLVQTVKNWSVEHALTVRPSTAIVSQEINTNNVLATNAPVTLFPSPFPKACFQQARCLQQVYNELYAAIASDQEWLEAVLKELIEVDDFLANLWKIHLAVKEEGYVQDLTLGLFRSDYMLHTPDDAPPSLKQVEFNTISSSFGGLSVKVAQLHTHLATYPSAKQPVAYPPHALFARPDKDSSNGPSINTIGHPPPNSAVSTLTAGLAAAHNAYGPSKSIPQLPPCILFLVQDNERNVFDQYALSTNLYEEHRIPSFRLPTSKILTSTSIPSKETNPNRPLIYTPPSSPETQYEVTVVYFRALYAPSEYDLPTSWAARLHLERSAAIKCPTVLLQLSGSKKIQQVLTSLPPEADHLQHFLPGHDASILSNLRSTFAPQYSLSSEGTASDSDEIQGVRLALSPTTAQHHVLKPQREGGGNNIYRTNIPPFLASIPRSQWKQYILMELIQPPTSAKNVALRSDGQVVRGNVISELGIFGTALWKTSTGSSKPDILHNTEGGYLLRTKANDSDEGGVAAGFSSLDSLILYEDL</sequence>
<comment type="catalytic activity">
    <reaction evidence="9">
        <text>gamma-L-glutamyl-L-cysteine + glycine + ATP = glutathione + ADP + phosphate + H(+)</text>
        <dbReference type="Rhea" id="RHEA:13557"/>
        <dbReference type="ChEBI" id="CHEBI:15378"/>
        <dbReference type="ChEBI" id="CHEBI:30616"/>
        <dbReference type="ChEBI" id="CHEBI:43474"/>
        <dbReference type="ChEBI" id="CHEBI:57305"/>
        <dbReference type="ChEBI" id="CHEBI:57925"/>
        <dbReference type="ChEBI" id="CHEBI:58173"/>
        <dbReference type="ChEBI" id="CHEBI:456216"/>
        <dbReference type="EC" id="6.3.2.3"/>
    </reaction>
</comment>
<evidence type="ECO:0000256" key="11">
    <source>
        <dbReference type="PIRSR" id="PIRSR001558-2"/>
    </source>
</evidence>
<name>A0A0D1WQI7_EXOME</name>
<proteinExistence type="inferred from homology"/>
<feature type="domain" description="Glutathione synthase substrate-binding" evidence="13">
    <location>
        <begin position="244"/>
        <end position="355"/>
    </location>
</feature>
<gene>
    <name evidence="14" type="ORF">PV10_05906</name>
</gene>
<evidence type="ECO:0000256" key="5">
    <source>
        <dbReference type="ARBA" id="ARBA00022723"/>
    </source>
</evidence>
<dbReference type="InterPro" id="IPR016185">
    <property type="entry name" value="PreATP-grasp_dom_sf"/>
</dbReference>
<dbReference type="Gene3D" id="3.30.1490.50">
    <property type="match status" value="1"/>
</dbReference>
<dbReference type="GO" id="GO:0043295">
    <property type="term" value="F:glutathione binding"/>
    <property type="evidence" value="ECO:0007669"/>
    <property type="project" value="UniProtKB-UniRule"/>
</dbReference>
<dbReference type="EMBL" id="KN847523">
    <property type="protein sequence ID" value="KIV91360.1"/>
    <property type="molecule type" value="Genomic_DNA"/>
</dbReference>